<organism evidence="1 2">
    <name type="scientific">Camelus bactrianus</name>
    <name type="common">Bactrian camel</name>
    <dbReference type="NCBI Taxonomy" id="9837"/>
    <lineage>
        <taxon>Eukaryota</taxon>
        <taxon>Metazoa</taxon>
        <taxon>Chordata</taxon>
        <taxon>Craniata</taxon>
        <taxon>Vertebrata</taxon>
        <taxon>Euteleostomi</taxon>
        <taxon>Mammalia</taxon>
        <taxon>Eutheria</taxon>
        <taxon>Laurasiatheria</taxon>
        <taxon>Artiodactyla</taxon>
        <taxon>Tylopoda</taxon>
        <taxon>Camelidae</taxon>
        <taxon>Camelus</taxon>
    </lineage>
</organism>
<evidence type="ECO:0000313" key="2">
    <source>
        <dbReference type="RefSeq" id="XP_074225300.1"/>
    </source>
</evidence>
<proteinExistence type="predicted"/>
<keyword evidence="1" id="KW-1185">Reference proteome</keyword>
<accession>A0AC58QSM5</accession>
<dbReference type="Proteomes" id="UP001732780">
    <property type="component" value="Chromosome 9"/>
</dbReference>
<name>A0AC58QSM5_CAMBA</name>
<sequence>MQGPAPYVSLQSLGIRLFYSLLCFTYLLLLRLKLSYFTVSLQDPQPSSTFPLVLPHSSSSVFLFLSQSFSVSASPEPPRPRIYRDGDRIRSSPTGIGRFPEGWNLERNNTECHTAGPGHLPLRGVGERLTTEEDAGQRGWEAGGLRRGPGSPESRDPGEDAASRERGGRRCSPGAERARLGARVHLVQEDVTWGEGGSRGNEGFYEGKYHERQFLRDEGRKTKGRNQPQNGFRTKRKDPRPGAAPSDLTWPEGRILGFYVRCDSHSLKIKEGGPPRTDLYEKRETYPPQLDLHSTFPTSGSVPRRSYS</sequence>
<reference evidence="2" key="1">
    <citation type="submission" date="2025-08" db="UniProtKB">
        <authorList>
            <consortium name="RefSeq"/>
        </authorList>
    </citation>
    <scope>IDENTIFICATION</scope>
    <source>
        <tissue evidence="2">Blood</tissue>
    </source>
</reference>
<evidence type="ECO:0000313" key="1">
    <source>
        <dbReference type="Proteomes" id="UP001732780"/>
    </source>
</evidence>
<protein>
    <submittedName>
        <fullName evidence="2">Uncharacterized protein LOC141578567</fullName>
    </submittedName>
</protein>
<gene>
    <name evidence="2" type="primary">LOC141578567</name>
</gene>
<dbReference type="RefSeq" id="XP_074225300.1">
    <property type="nucleotide sequence ID" value="XM_074369199.1"/>
</dbReference>